<keyword evidence="1" id="KW-0812">Transmembrane</keyword>
<protein>
    <submittedName>
        <fullName evidence="2">Uncharacterized protein</fullName>
    </submittedName>
</protein>
<comment type="caution">
    <text evidence="2">The sequence shown here is derived from an EMBL/GenBank/DDBJ whole genome shotgun (WGS) entry which is preliminary data.</text>
</comment>
<feature type="non-terminal residue" evidence="2">
    <location>
        <position position="1"/>
    </location>
</feature>
<organism evidence="2 3">
    <name type="scientific">Allacma fusca</name>
    <dbReference type="NCBI Taxonomy" id="39272"/>
    <lineage>
        <taxon>Eukaryota</taxon>
        <taxon>Metazoa</taxon>
        <taxon>Ecdysozoa</taxon>
        <taxon>Arthropoda</taxon>
        <taxon>Hexapoda</taxon>
        <taxon>Collembola</taxon>
        <taxon>Symphypleona</taxon>
        <taxon>Sminthuridae</taxon>
        <taxon>Allacma</taxon>
    </lineage>
</organism>
<dbReference type="Proteomes" id="UP000708208">
    <property type="component" value="Unassembled WGS sequence"/>
</dbReference>
<name>A0A8J2KHT7_9HEXA</name>
<accession>A0A8J2KHT7</accession>
<sequence length="110" mass="12027">VGSRKDPFLCIGGGIGAVVVTTFAPACNKFLLCFHQPFVTNIPGSLGSSMSISFYHVIQTRRLKIRVPLPFHIDEDEDNLLVHIGNSIILSPSPPRSGRDFVFPNTQSSM</sequence>
<evidence type="ECO:0000256" key="1">
    <source>
        <dbReference type="SAM" id="Phobius"/>
    </source>
</evidence>
<evidence type="ECO:0000313" key="3">
    <source>
        <dbReference type="Proteomes" id="UP000708208"/>
    </source>
</evidence>
<proteinExistence type="predicted"/>
<dbReference type="EMBL" id="CAJVCH010288686">
    <property type="protein sequence ID" value="CAG7785087.1"/>
    <property type="molecule type" value="Genomic_DNA"/>
</dbReference>
<keyword evidence="1" id="KW-0472">Membrane</keyword>
<keyword evidence="1" id="KW-1133">Transmembrane helix</keyword>
<evidence type="ECO:0000313" key="2">
    <source>
        <dbReference type="EMBL" id="CAG7785087.1"/>
    </source>
</evidence>
<feature type="transmembrane region" description="Helical" evidence="1">
    <location>
        <begin position="38"/>
        <end position="58"/>
    </location>
</feature>
<dbReference type="AlphaFoldDB" id="A0A8J2KHT7"/>
<keyword evidence="3" id="KW-1185">Reference proteome</keyword>
<gene>
    <name evidence="2" type="ORF">AFUS01_LOCUS23734</name>
</gene>
<feature type="transmembrane region" description="Helical" evidence="1">
    <location>
        <begin position="7"/>
        <end position="26"/>
    </location>
</feature>
<reference evidence="2" key="1">
    <citation type="submission" date="2021-06" db="EMBL/GenBank/DDBJ databases">
        <authorList>
            <person name="Hodson N. C."/>
            <person name="Mongue J. A."/>
            <person name="Jaron S. K."/>
        </authorList>
    </citation>
    <scope>NUCLEOTIDE SEQUENCE</scope>
</reference>